<protein>
    <submittedName>
        <fullName evidence="1 3">Uncharacterized protein</fullName>
    </submittedName>
</protein>
<sequence>MRMKTNILASASASSGFNIHKRKSKILKFNTKNTNQITSDGTAPEDVESFTYLRSIIGEHGGRNADVIKRIGKTRTAFRQLNNI</sequence>
<dbReference type="EMBL" id="UZAK01036328">
    <property type="protein sequence ID" value="VDP54899.1"/>
    <property type="molecule type" value="Genomic_DNA"/>
</dbReference>
<evidence type="ECO:0000313" key="2">
    <source>
        <dbReference type="Proteomes" id="UP000279833"/>
    </source>
</evidence>
<keyword evidence="2" id="KW-1185">Reference proteome</keyword>
<proteinExistence type="predicted"/>
<reference evidence="3" key="1">
    <citation type="submission" date="2016-06" db="UniProtKB">
        <authorList>
            <consortium name="WormBaseParasite"/>
        </authorList>
    </citation>
    <scope>IDENTIFICATION</scope>
</reference>
<organism evidence="3">
    <name type="scientific">Schistosoma curassoni</name>
    <dbReference type="NCBI Taxonomy" id="6186"/>
    <lineage>
        <taxon>Eukaryota</taxon>
        <taxon>Metazoa</taxon>
        <taxon>Spiralia</taxon>
        <taxon>Lophotrochozoa</taxon>
        <taxon>Platyhelminthes</taxon>
        <taxon>Trematoda</taxon>
        <taxon>Digenea</taxon>
        <taxon>Strigeidida</taxon>
        <taxon>Schistosomatoidea</taxon>
        <taxon>Schistosomatidae</taxon>
        <taxon>Schistosoma</taxon>
    </lineage>
</organism>
<name>A0A183KG60_9TREM</name>
<dbReference type="Proteomes" id="UP000279833">
    <property type="component" value="Unassembled WGS sequence"/>
</dbReference>
<reference evidence="1 2" key="2">
    <citation type="submission" date="2018-11" db="EMBL/GenBank/DDBJ databases">
        <authorList>
            <consortium name="Pathogen Informatics"/>
        </authorList>
    </citation>
    <scope>NUCLEOTIDE SEQUENCE [LARGE SCALE GENOMIC DNA]</scope>
    <source>
        <strain evidence="1">Dakar</strain>
        <strain evidence="2">Dakar, Senegal</strain>
    </source>
</reference>
<accession>A0A183KG60</accession>
<dbReference type="AlphaFoldDB" id="A0A183KG60"/>
<evidence type="ECO:0000313" key="1">
    <source>
        <dbReference type="EMBL" id="VDP54899.1"/>
    </source>
</evidence>
<dbReference type="WBParaSite" id="SCUD_0001401001-mRNA-1">
    <property type="protein sequence ID" value="SCUD_0001401001-mRNA-1"/>
    <property type="gene ID" value="SCUD_0001401001"/>
</dbReference>
<gene>
    <name evidence="1" type="ORF">SCUD_LOCUS14007</name>
</gene>
<evidence type="ECO:0000313" key="3">
    <source>
        <dbReference type="WBParaSite" id="SCUD_0001401001-mRNA-1"/>
    </source>
</evidence>